<organism evidence="5 6">
    <name type="scientific">Solidesulfovibrio fructosivorans JJ]</name>
    <dbReference type="NCBI Taxonomy" id="596151"/>
    <lineage>
        <taxon>Bacteria</taxon>
        <taxon>Pseudomonadati</taxon>
        <taxon>Thermodesulfobacteriota</taxon>
        <taxon>Desulfovibrionia</taxon>
        <taxon>Desulfovibrionales</taxon>
        <taxon>Desulfovibrionaceae</taxon>
        <taxon>Solidesulfovibrio</taxon>
    </lineage>
</organism>
<feature type="coiled-coil region" evidence="1">
    <location>
        <begin position="176"/>
        <end position="210"/>
    </location>
</feature>
<evidence type="ECO:0000256" key="4">
    <source>
        <dbReference type="SAM" id="SignalP"/>
    </source>
</evidence>
<reference evidence="5 6" key="1">
    <citation type="submission" date="2010-08" db="EMBL/GenBank/DDBJ databases">
        <title>The draft genome of Desulfovibrio fructosovorans JJ.</title>
        <authorList>
            <consortium name="US DOE Joint Genome Institute (JGI-PGF)"/>
            <person name="Lucas S."/>
            <person name="Copeland A."/>
            <person name="Lapidus A."/>
            <person name="Cheng J.-F."/>
            <person name="Bruce D."/>
            <person name="Goodwin L."/>
            <person name="Pitluck S."/>
            <person name="Land M.L."/>
            <person name="Hauser L."/>
            <person name="Chang Y.-J."/>
            <person name="Jeffries C."/>
            <person name="Wall J.D."/>
            <person name="Stahl D.A."/>
            <person name="Arkin A.P."/>
            <person name="Dehal P."/>
            <person name="Stolyar S.M."/>
            <person name="Hazen T.C."/>
            <person name="Woyke T.J."/>
        </authorList>
    </citation>
    <scope>NUCLEOTIDE SEQUENCE [LARGE SCALE GENOMIC DNA]</scope>
    <source>
        <strain evidence="5 6">JJ</strain>
    </source>
</reference>
<dbReference type="AlphaFoldDB" id="E1K121"/>
<proteinExistence type="predicted"/>
<dbReference type="Proteomes" id="UP000006250">
    <property type="component" value="Unassembled WGS sequence"/>
</dbReference>
<keyword evidence="3" id="KW-1133">Transmembrane helix</keyword>
<feature type="signal peptide" evidence="4">
    <location>
        <begin position="1"/>
        <end position="37"/>
    </location>
</feature>
<protein>
    <recommendedName>
        <fullName evidence="7">Tetratricopeptide repeat protein</fullName>
    </recommendedName>
</protein>
<evidence type="ECO:0000256" key="1">
    <source>
        <dbReference type="SAM" id="Coils"/>
    </source>
</evidence>
<evidence type="ECO:0008006" key="7">
    <source>
        <dbReference type="Google" id="ProtNLM"/>
    </source>
</evidence>
<feature type="chain" id="PRO_5003148406" description="Tetratricopeptide repeat protein" evidence="4">
    <location>
        <begin position="38"/>
        <end position="465"/>
    </location>
</feature>
<keyword evidence="6" id="KW-1185">Reference proteome</keyword>
<feature type="compositionally biased region" description="Polar residues" evidence="2">
    <location>
        <begin position="52"/>
        <end position="68"/>
    </location>
</feature>
<keyword evidence="3" id="KW-0472">Membrane</keyword>
<evidence type="ECO:0000256" key="2">
    <source>
        <dbReference type="SAM" id="MobiDB-lite"/>
    </source>
</evidence>
<feature type="region of interest" description="Disordered" evidence="2">
    <location>
        <begin position="443"/>
        <end position="465"/>
    </location>
</feature>
<evidence type="ECO:0000256" key="3">
    <source>
        <dbReference type="SAM" id="Phobius"/>
    </source>
</evidence>
<accession>E1K121</accession>
<keyword evidence="3" id="KW-0812">Transmembrane</keyword>
<dbReference type="EMBL" id="AECZ01000035">
    <property type="protein sequence ID" value="EFL49717.1"/>
    <property type="molecule type" value="Genomic_DNA"/>
</dbReference>
<evidence type="ECO:0000313" key="6">
    <source>
        <dbReference type="Proteomes" id="UP000006250"/>
    </source>
</evidence>
<gene>
    <name evidence="5" type="ORF">DesfrDRAFT_3571</name>
</gene>
<feature type="compositionally biased region" description="Basic and acidic residues" evidence="2">
    <location>
        <begin position="449"/>
        <end position="465"/>
    </location>
</feature>
<sequence precursor="true">MTNYNMIFLISRKNIFRSLVFASIFSPAILFCHIAQAQPLESHLLSKDKNQNESNTSPKTPEDNNTNISNADKLNLIELLIDLKSKMQSMSEKIDTVDPRKIVTKYDLKDLESRYDNLRAEIEKEKNKTNTDLRQDKEINDAKSFYFDRITSLFIIIISLIAIGLTYHTYRFRKAKESIQDNLRETEKIIAELKDKIVDLKGEYDFLADIRQLAQEVIEMSLLGYSPGSELDERILRSAKIILNKYEKLPIYHMANAILHQQQGEWSEACAAWRQYITYDNSENIHLNLAHALEQRIANTEDTASINSLTNELQLEYSKILEKNRKNYQVKHRLGNALIKLVNMKAEKGSDNIEEELLLLINAIRKYAEAYNANTSWNENTISLGLAHYQKANPRYNLSTSDRCALLDNTIQFLQQVKDSPIATYGIERCRIKLDEIVNPKTQPAKTEVQMKNEPSPDIRKKFSW</sequence>
<comment type="caution">
    <text evidence="5">The sequence shown here is derived from an EMBL/GenBank/DDBJ whole genome shotgun (WGS) entry which is preliminary data.</text>
</comment>
<feature type="region of interest" description="Disordered" evidence="2">
    <location>
        <begin position="46"/>
        <end position="68"/>
    </location>
</feature>
<feature type="transmembrane region" description="Helical" evidence="3">
    <location>
        <begin position="150"/>
        <end position="170"/>
    </location>
</feature>
<evidence type="ECO:0000313" key="5">
    <source>
        <dbReference type="EMBL" id="EFL49717.1"/>
    </source>
</evidence>
<name>E1K121_SOLFR</name>
<keyword evidence="4" id="KW-0732">Signal</keyword>
<keyword evidence="1" id="KW-0175">Coiled coil</keyword>